<feature type="transmembrane region" description="Helical" evidence="6">
    <location>
        <begin position="431"/>
        <end position="453"/>
    </location>
</feature>
<organism evidence="8 9">
    <name type="scientific">Stichopus japonicus</name>
    <name type="common">Sea cucumber</name>
    <dbReference type="NCBI Taxonomy" id="307972"/>
    <lineage>
        <taxon>Eukaryota</taxon>
        <taxon>Metazoa</taxon>
        <taxon>Echinodermata</taxon>
        <taxon>Eleutherozoa</taxon>
        <taxon>Echinozoa</taxon>
        <taxon>Holothuroidea</taxon>
        <taxon>Aspidochirotacea</taxon>
        <taxon>Aspidochirotida</taxon>
        <taxon>Stichopodidae</taxon>
        <taxon>Apostichopus</taxon>
    </lineage>
</organism>
<dbReference type="InterPro" id="IPR024989">
    <property type="entry name" value="MFS_assoc_dom"/>
</dbReference>
<dbReference type="Gene3D" id="1.20.1250.20">
    <property type="entry name" value="MFS general substrate transporter like domains"/>
    <property type="match status" value="2"/>
</dbReference>
<dbReference type="SUPFAM" id="SSF103473">
    <property type="entry name" value="MFS general substrate transporter"/>
    <property type="match status" value="2"/>
</dbReference>
<keyword evidence="3 6" id="KW-0812">Transmembrane</keyword>
<comment type="caution">
    <text evidence="8">The sequence shown here is derived from an EMBL/GenBank/DDBJ whole genome shotgun (WGS) entry which is preliminary data.</text>
</comment>
<evidence type="ECO:0000313" key="8">
    <source>
        <dbReference type="EMBL" id="PIK37442.1"/>
    </source>
</evidence>
<protein>
    <submittedName>
        <fullName evidence="8">Putative major facilitator superfamily domain-containing protein 6</fullName>
    </submittedName>
</protein>
<dbReference type="InterPro" id="IPR051717">
    <property type="entry name" value="MFS_MFSD6"/>
</dbReference>
<feature type="transmembrane region" description="Helical" evidence="6">
    <location>
        <begin position="359"/>
        <end position="383"/>
    </location>
</feature>
<dbReference type="Proteomes" id="UP000230750">
    <property type="component" value="Unassembled WGS sequence"/>
</dbReference>
<gene>
    <name evidence="8" type="ORF">BSL78_25724</name>
</gene>
<accession>A0A2G8JNU3</accession>
<evidence type="ECO:0000256" key="1">
    <source>
        <dbReference type="ARBA" id="ARBA00004141"/>
    </source>
</evidence>
<feature type="transmembrane region" description="Helical" evidence="6">
    <location>
        <begin position="404"/>
        <end position="425"/>
    </location>
</feature>
<feature type="transmembrane region" description="Helical" evidence="6">
    <location>
        <begin position="273"/>
        <end position="298"/>
    </location>
</feature>
<reference evidence="8 9" key="1">
    <citation type="journal article" date="2017" name="PLoS Biol.">
        <title>The sea cucumber genome provides insights into morphological evolution and visceral regeneration.</title>
        <authorList>
            <person name="Zhang X."/>
            <person name="Sun L."/>
            <person name="Yuan J."/>
            <person name="Sun Y."/>
            <person name="Gao Y."/>
            <person name="Zhang L."/>
            <person name="Li S."/>
            <person name="Dai H."/>
            <person name="Hamel J.F."/>
            <person name="Liu C."/>
            <person name="Yu Y."/>
            <person name="Liu S."/>
            <person name="Lin W."/>
            <person name="Guo K."/>
            <person name="Jin S."/>
            <person name="Xu P."/>
            <person name="Storey K.B."/>
            <person name="Huan P."/>
            <person name="Zhang T."/>
            <person name="Zhou Y."/>
            <person name="Zhang J."/>
            <person name="Lin C."/>
            <person name="Li X."/>
            <person name="Xing L."/>
            <person name="Huo D."/>
            <person name="Sun M."/>
            <person name="Wang L."/>
            <person name="Mercier A."/>
            <person name="Li F."/>
            <person name="Yang H."/>
            <person name="Xiang J."/>
        </authorList>
    </citation>
    <scope>NUCLEOTIDE SEQUENCE [LARGE SCALE GENOMIC DNA]</scope>
    <source>
        <strain evidence="8">Shaxun</strain>
        <tissue evidence="8">Muscle</tissue>
    </source>
</reference>
<keyword evidence="9" id="KW-1185">Reference proteome</keyword>
<dbReference type="InterPro" id="IPR036259">
    <property type="entry name" value="MFS_trans_sf"/>
</dbReference>
<evidence type="ECO:0000256" key="4">
    <source>
        <dbReference type="ARBA" id="ARBA00022989"/>
    </source>
</evidence>
<evidence type="ECO:0000256" key="3">
    <source>
        <dbReference type="ARBA" id="ARBA00022692"/>
    </source>
</evidence>
<feature type="transmembrane region" description="Helical" evidence="6">
    <location>
        <begin position="143"/>
        <end position="163"/>
    </location>
</feature>
<evidence type="ECO:0000313" key="9">
    <source>
        <dbReference type="Proteomes" id="UP000230750"/>
    </source>
</evidence>
<sequence>MKGTNLSSKRNRVLAAYSEFMETLEQHPEAKNEEGNLLDHEGGYEGDEWYDRGDRWYNNGCCGKMFTCARYCWAVDETTLPFKLLYIFTRGGYAAITTYLVVYFTQIGISPTDVGKIQFLPHLLTAVVTALSGYLADALLGNIFLLLVAVVLWGSLTLAITLVPPPKFADCTVALLQLAKTIDTDDDHRVSKSCTQGSINFTDEETHHWRSILRLPVTSWSSELESCYPGDHFSSLTKQETTDPSKLPSYGVVFTSSQQTEMARGWMYEDESLVHAFTIVFLLVAAGTMMQQVILTLIDGVTLSKLGRERRHEYGLQRSTGTAGFAVSAVVVAYILRITEVDRYICLIPITVQDYYPAMLFHVVAACCSIALAIALCFSRCQIPNEKSAFNARDLIVIFNRGSFFPIVLTAFFLSLCEGLVQPYLIWHIQYIGGTTSTISWAIVAMGTAELIMASQPDG</sequence>
<feature type="domain" description="Major facilitator superfamily associated" evidence="7">
    <location>
        <begin position="82"/>
        <end position="451"/>
    </location>
</feature>
<keyword evidence="4 6" id="KW-1133">Transmembrane helix</keyword>
<dbReference type="Pfam" id="PF12832">
    <property type="entry name" value="MFS_1_like"/>
    <property type="match status" value="1"/>
</dbReference>
<evidence type="ECO:0000256" key="2">
    <source>
        <dbReference type="ARBA" id="ARBA00005241"/>
    </source>
</evidence>
<evidence type="ECO:0000256" key="6">
    <source>
        <dbReference type="SAM" id="Phobius"/>
    </source>
</evidence>
<feature type="transmembrane region" description="Helical" evidence="6">
    <location>
        <begin position="319"/>
        <end position="339"/>
    </location>
</feature>
<dbReference type="OrthoDB" id="5989317at2759"/>
<evidence type="ECO:0000256" key="5">
    <source>
        <dbReference type="ARBA" id="ARBA00023136"/>
    </source>
</evidence>
<dbReference type="STRING" id="307972.A0A2G8JNU3"/>
<evidence type="ECO:0000259" key="7">
    <source>
        <dbReference type="Pfam" id="PF12832"/>
    </source>
</evidence>
<keyword evidence="5 6" id="KW-0472">Membrane</keyword>
<feature type="transmembrane region" description="Helical" evidence="6">
    <location>
        <begin position="117"/>
        <end position="136"/>
    </location>
</feature>
<dbReference type="PANTHER" id="PTHR16172:SF2">
    <property type="entry name" value="MAJOR FACILITATOR SUPERFAMILY DOMAIN-CONTAINING PROTEIN 6"/>
    <property type="match status" value="1"/>
</dbReference>
<name>A0A2G8JNU3_STIJA</name>
<dbReference type="GO" id="GO:0005886">
    <property type="term" value="C:plasma membrane"/>
    <property type="evidence" value="ECO:0007669"/>
    <property type="project" value="TreeGrafter"/>
</dbReference>
<dbReference type="AlphaFoldDB" id="A0A2G8JNU3"/>
<dbReference type="EMBL" id="MRZV01001504">
    <property type="protein sequence ID" value="PIK37442.1"/>
    <property type="molecule type" value="Genomic_DNA"/>
</dbReference>
<proteinExistence type="inferred from homology"/>
<dbReference type="PANTHER" id="PTHR16172">
    <property type="entry name" value="MAJOR FACILITATOR SUPERFAMILY DOMAIN-CONTAINING PROTEIN 6-LIKE"/>
    <property type="match status" value="1"/>
</dbReference>
<comment type="similarity">
    <text evidence="2">Belongs to the major facilitator superfamily. MFSD6 family.</text>
</comment>
<comment type="subcellular location">
    <subcellularLocation>
        <location evidence="1">Membrane</location>
        <topology evidence="1">Multi-pass membrane protein</topology>
    </subcellularLocation>
</comment>
<feature type="transmembrane region" description="Helical" evidence="6">
    <location>
        <begin position="84"/>
        <end position="105"/>
    </location>
</feature>